<protein>
    <submittedName>
        <fullName evidence="1">Uncharacterized protein</fullName>
    </submittedName>
</protein>
<sequence>MARLRAFHESRIAVATDAGSGIGRASVKNITVCNACQAPASAAIRS</sequence>
<keyword evidence="2" id="KW-1185">Reference proteome</keyword>
<dbReference type="RefSeq" id="WP_380686809.1">
    <property type="nucleotide sequence ID" value="NZ_JBHRSS010000003.1"/>
</dbReference>
<evidence type="ECO:0000313" key="2">
    <source>
        <dbReference type="Proteomes" id="UP001595462"/>
    </source>
</evidence>
<name>A0ABV7EMQ8_9GAMM</name>
<dbReference type="Proteomes" id="UP001595462">
    <property type="component" value="Unassembled WGS sequence"/>
</dbReference>
<comment type="caution">
    <text evidence="1">The sequence shown here is derived from an EMBL/GenBank/DDBJ whole genome shotgun (WGS) entry which is preliminary data.</text>
</comment>
<evidence type="ECO:0000313" key="1">
    <source>
        <dbReference type="EMBL" id="MFC3103105.1"/>
    </source>
</evidence>
<organism evidence="1 2">
    <name type="scientific">Salinisphaera aquimarina</name>
    <dbReference type="NCBI Taxonomy" id="2094031"/>
    <lineage>
        <taxon>Bacteria</taxon>
        <taxon>Pseudomonadati</taxon>
        <taxon>Pseudomonadota</taxon>
        <taxon>Gammaproteobacteria</taxon>
        <taxon>Salinisphaerales</taxon>
        <taxon>Salinisphaeraceae</taxon>
        <taxon>Salinisphaera</taxon>
    </lineage>
</organism>
<proteinExistence type="predicted"/>
<gene>
    <name evidence="1" type="ORF">ACFOSU_04295</name>
</gene>
<dbReference type="EMBL" id="JBHRSS010000003">
    <property type="protein sequence ID" value="MFC3103105.1"/>
    <property type="molecule type" value="Genomic_DNA"/>
</dbReference>
<reference evidence="2" key="1">
    <citation type="journal article" date="2019" name="Int. J. Syst. Evol. Microbiol.">
        <title>The Global Catalogue of Microorganisms (GCM) 10K type strain sequencing project: providing services to taxonomists for standard genome sequencing and annotation.</title>
        <authorList>
            <consortium name="The Broad Institute Genomics Platform"/>
            <consortium name="The Broad Institute Genome Sequencing Center for Infectious Disease"/>
            <person name="Wu L."/>
            <person name="Ma J."/>
        </authorList>
    </citation>
    <scope>NUCLEOTIDE SEQUENCE [LARGE SCALE GENOMIC DNA]</scope>
    <source>
        <strain evidence="2">KCTC 52640</strain>
    </source>
</reference>
<accession>A0ABV7EMQ8</accession>